<comment type="caution">
    <text evidence="18">The sequence shown here is derived from an EMBL/GenBank/DDBJ whole genome shotgun (WGS) entry which is preliminary data.</text>
</comment>
<dbReference type="InterPro" id="IPR002902">
    <property type="entry name" value="GNK2"/>
</dbReference>
<name>A0AAP0DG68_9ASTR</name>
<dbReference type="CDD" id="cd23509">
    <property type="entry name" value="Gnk2-like"/>
    <property type="match status" value="2"/>
</dbReference>
<comment type="subcellular location">
    <subcellularLocation>
        <location evidence="12">Cell junction</location>
        <location evidence="12">Plasmodesma</location>
    </subcellularLocation>
    <subcellularLocation>
        <location evidence="1">Cell membrane</location>
        <topology evidence="1">Single-pass type I membrane protein</topology>
    </subcellularLocation>
</comment>
<keyword evidence="9 15" id="KW-1133">Transmembrane helix</keyword>
<evidence type="ECO:0000256" key="5">
    <source>
        <dbReference type="ARBA" id="ARBA00022692"/>
    </source>
</evidence>
<keyword evidence="19" id="KW-1185">Reference proteome</keyword>
<evidence type="ECO:0000313" key="18">
    <source>
        <dbReference type="EMBL" id="KAK9072423.1"/>
    </source>
</evidence>
<dbReference type="EMBL" id="JBCNJP010000010">
    <property type="protein sequence ID" value="KAK9072423.1"/>
    <property type="molecule type" value="Genomic_DNA"/>
</dbReference>
<evidence type="ECO:0000256" key="4">
    <source>
        <dbReference type="ARBA" id="ARBA00022581"/>
    </source>
</evidence>
<dbReference type="FunFam" id="3.30.430.20:FF:000001">
    <property type="entry name" value="cysteine-rich repeat secretory protein 3"/>
    <property type="match status" value="1"/>
</dbReference>
<dbReference type="GO" id="GO:0009506">
    <property type="term" value="C:plasmodesma"/>
    <property type="evidence" value="ECO:0007669"/>
    <property type="project" value="UniProtKB-SubCell"/>
</dbReference>
<dbReference type="AlphaFoldDB" id="A0AAP0DG68"/>
<keyword evidence="2" id="KW-0813">Transport</keyword>
<feature type="chain" id="PRO_5042876972" description="Gnk2-homologous domain-containing protein" evidence="16">
    <location>
        <begin position="21"/>
        <end position="431"/>
    </location>
</feature>
<keyword evidence="7" id="KW-0677">Repeat</keyword>
<keyword evidence="4" id="KW-0945">Host-virus interaction</keyword>
<feature type="compositionally biased region" description="Low complexity" evidence="14">
    <location>
        <begin position="233"/>
        <end position="256"/>
    </location>
</feature>
<comment type="similarity">
    <text evidence="13">Belongs to the cysteine-rich repeat secretory protein family. Plasmodesmata-located proteins (PDLD) subfamily.</text>
</comment>
<reference evidence="18 19" key="1">
    <citation type="submission" date="2024-04" db="EMBL/GenBank/DDBJ databases">
        <title>The reference genome of an endangered Asteraceae, Deinandra increscens subsp. villosa, native to the Central Coast of California.</title>
        <authorList>
            <person name="Guilliams M."/>
            <person name="Hasenstab-Lehman K."/>
            <person name="Meyer R."/>
            <person name="Mcevoy S."/>
        </authorList>
    </citation>
    <scope>NUCLEOTIDE SEQUENCE [LARGE SCALE GENOMIC DNA]</scope>
    <source>
        <tissue evidence="18">Leaf</tissue>
    </source>
</reference>
<evidence type="ECO:0000256" key="15">
    <source>
        <dbReference type="SAM" id="Phobius"/>
    </source>
</evidence>
<dbReference type="Pfam" id="PF01657">
    <property type="entry name" value="Stress-antifung"/>
    <property type="match status" value="2"/>
</dbReference>
<dbReference type="PROSITE" id="PS51473">
    <property type="entry name" value="GNK2"/>
    <property type="match status" value="2"/>
</dbReference>
<dbReference type="GO" id="GO:0005886">
    <property type="term" value="C:plasma membrane"/>
    <property type="evidence" value="ECO:0007669"/>
    <property type="project" value="UniProtKB-SubCell"/>
</dbReference>
<dbReference type="Proteomes" id="UP001408789">
    <property type="component" value="Unassembled WGS sequence"/>
</dbReference>
<dbReference type="GO" id="GO:0046739">
    <property type="term" value="P:transport of virus in multicellular host"/>
    <property type="evidence" value="ECO:0007669"/>
    <property type="project" value="UniProtKB-ARBA"/>
</dbReference>
<dbReference type="InterPro" id="IPR051378">
    <property type="entry name" value="Cell2Cell_Antifungal"/>
</dbReference>
<gene>
    <name evidence="18" type="ORF">SSX86_008857</name>
</gene>
<feature type="transmembrane region" description="Helical" evidence="15">
    <location>
        <begin position="261"/>
        <end position="281"/>
    </location>
</feature>
<feature type="domain" description="Gnk2-homologous" evidence="17">
    <location>
        <begin position="128"/>
        <end position="228"/>
    </location>
</feature>
<evidence type="ECO:0000256" key="10">
    <source>
        <dbReference type="ARBA" id="ARBA00023136"/>
    </source>
</evidence>
<evidence type="ECO:0000259" key="17">
    <source>
        <dbReference type="PROSITE" id="PS51473"/>
    </source>
</evidence>
<organism evidence="18 19">
    <name type="scientific">Deinandra increscens subsp. villosa</name>
    <dbReference type="NCBI Taxonomy" id="3103831"/>
    <lineage>
        <taxon>Eukaryota</taxon>
        <taxon>Viridiplantae</taxon>
        <taxon>Streptophyta</taxon>
        <taxon>Embryophyta</taxon>
        <taxon>Tracheophyta</taxon>
        <taxon>Spermatophyta</taxon>
        <taxon>Magnoliopsida</taxon>
        <taxon>eudicotyledons</taxon>
        <taxon>Gunneridae</taxon>
        <taxon>Pentapetalae</taxon>
        <taxon>asterids</taxon>
        <taxon>campanulids</taxon>
        <taxon>Asterales</taxon>
        <taxon>Asteraceae</taxon>
        <taxon>Asteroideae</taxon>
        <taxon>Heliantheae alliance</taxon>
        <taxon>Madieae</taxon>
        <taxon>Madiinae</taxon>
        <taxon>Deinandra</taxon>
    </lineage>
</organism>
<dbReference type="PANTHER" id="PTHR32080:SF53">
    <property type="entry name" value="GNK2-LIKE DOMAIN-CONTAINING PROTEIN"/>
    <property type="match status" value="1"/>
</dbReference>
<evidence type="ECO:0000256" key="9">
    <source>
        <dbReference type="ARBA" id="ARBA00022989"/>
    </source>
</evidence>
<keyword evidence="8" id="KW-0965">Cell junction</keyword>
<feature type="signal peptide" evidence="16">
    <location>
        <begin position="1"/>
        <end position="20"/>
    </location>
</feature>
<keyword evidence="10 15" id="KW-0472">Membrane</keyword>
<evidence type="ECO:0000256" key="8">
    <source>
        <dbReference type="ARBA" id="ARBA00022949"/>
    </source>
</evidence>
<evidence type="ECO:0000256" key="7">
    <source>
        <dbReference type="ARBA" id="ARBA00022737"/>
    </source>
</evidence>
<evidence type="ECO:0000256" key="2">
    <source>
        <dbReference type="ARBA" id="ARBA00022448"/>
    </source>
</evidence>
<evidence type="ECO:0000256" key="11">
    <source>
        <dbReference type="ARBA" id="ARBA00023157"/>
    </source>
</evidence>
<evidence type="ECO:0000256" key="16">
    <source>
        <dbReference type="SAM" id="SignalP"/>
    </source>
</evidence>
<keyword evidence="6 16" id="KW-0732">Signal</keyword>
<dbReference type="PANTHER" id="PTHR32080">
    <property type="entry name" value="ANTIFUNGAL PROTEIN GINKBILOBIN-2-LIKE"/>
    <property type="match status" value="1"/>
</dbReference>
<keyword evidence="11" id="KW-1015">Disulfide bond</keyword>
<evidence type="ECO:0000256" key="6">
    <source>
        <dbReference type="ARBA" id="ARBA00022729"/>
    </source>
</evidence>
<protein>
    <recommendedName>
        <fullName evidence="17">Gnk2-homologous domain-containing protein</fullName>
    </recommendedName>
</protein>
<evidence type="ECO:0000256" key="14">
    <source>
        <dbReference type="SAM" id="MobiDB-lite"/>
    </source>
</evidence>
<keyword evidence="5 15" id="KW-0812">Transmembrane</keyword>
<proteinExistence type="inferred from homology"/>
<feature type="region of interest" description="Disordered" evidence="14">
    <location>
        <begin position="230"/>
        <end position="256"/>
    </location>
</feature>
<keyword evidence="3" id="KW-1003">Cell membrane</keyword>
<evidence type="ECO:0000256" key="12">
    <source>
        <dbReference type="ARBA" id="ARBA00024184"/>
    </source>
</evidence>
<dbReference type="FunFam" id="3.30.430.20:FF:000008">
    <property type="entry name" value="cysteine-rich repeat secretory protein 3"/>
    <property type="match status" value="1"/>
</dbReference>
<sequence>MKPLPLFSLFLVISLPLIPAADNSNLVYKGCAKQALSDPNGVYSSSLSAIFGTLIQQSSKSKFFKTTSGSVSGLFQCRGDLSNVDCYTCVSRLPILMDKLCGKTVAARIQLLGCYMLYEVSGFAQISGMEMLYKTCGKANAGGSGFQERRDAAFSSLESVVGSGNGGFYTTSYESVYVLGQCQGDLGASDCGNCVKSAVQRAQVECGSSVSGQIYLHRCFISYNYHPNGTPRSNDNNNPSSSYSSSPSSSSSGSSNPGRTVAIILGGAAGVGFIIVVLLIARKAMKKDDDHLQVWMNLSFFHSKEISMYPKVKVPQEEESLFIYDYDDHPSSNSPDGGYKYTPPHVRPHISTSDAKISVKAGGNLSSSKASFVLPPRAVLSSPENDGTKYKSKSKNKTKTQESTHNSCQNTHVKCTKSYELQKSRRRPSWK</sequence>
<dbReference type="InterPro" id="IPR038408">
    <property type="entry name" value="GNK2_sf"/>
</dbReference>
<feature type="domain" description="Gnk2-homologous" evidence="17">
    <location>
        <begin position="24"/>
        <end position="123"/>
    </location>
</feature>
<feature type="region of interest" description="Disordered" evidence="14">
    <location>
        <begin position="376"/>
        <end position="410"/>
    </location>
</feature>
<dbReference type="GO" id="GO:0010497">
    <property type="term" value="P:plasmodesmata-mediated intercellular transport"/>
    <property type="evidence" value="ECO:0007669"/>
    <property type="project" value="TreeGrafter"/>
</dbReference>
<evidence type="ECO:0000256" key="3">
    <source>
        <dbReference type="ARBA" id="ARBA00022475"/>
    </source>
</evidence>
<evidence type="ECO:0000313" key="19">
    <source>
        <dbReference type="Proteomes" id="UP001408789"/>
    </source>
</evidence>
<evidence type="ECO:0000256" key="13">
    <source>
        <dbReference type="ARBA" id="ARBA00038393"/>
    </source>
</evidence>
<dbReference type="Gene3D" id="3.30.430.20">
    <property type="entry name" value="Gnk2 domain, C-X8-C-X2-C motif"/>
    <property type="match status" value="2"/>
</dbReference>
<accession>A0AAP0DG68</accession>
<evidence type="ECO:0000256" key="1">
    <source>
        <dbReference type="ARBA" id="ARBA00004251"/>
    </source>
</evidence>